<dbReference type="AlphaFoldDB" id="A0A2Z7BJM9"/>
<dbReference type="Proteomes" id="UP000250235">
    <property type="component" value="Unassembled WGS sequence"/>
</dbReference>
<evidence type="ECO:0000256" key="1">
    <source>
        <dbReference type="SAM" id="MobiDB-lite"/>
    </source>
</evidence>
<accession>A0A2Z7BJM9</accession>
<gene>
    <name evidence="2" type="ORF">F511_17090</name>
</gene>
<sequence>MSSHNPSLQAPKTAAPSSQTSRTAAAHRRTSAAPPPSVHSVIGLVSITTTRSFRPCQNPSDLLLQIEGGILIPVVDLIDDLPPPTV</sequence>
<reference evidence="2 3" key="1">
    <citation type="journal article" date="2015" name="Proc. Natl. Acad. Sci. U.S.A.">
        <title>The resurrection genome of Boea hygrometrica: A blueprint for survival of dehydration.</title>
        <authorList>
            <person name="Xiao L."/>
            <person name="Yang G."/>
            <person name="Zhang L."/>
            <person name="Yang X."/>
            <person name="Zhao S."/>
            <person name="Ji Z."/>
            <person name="Zhou Q."/>
            <person name="Hu M."/>
            <person name="Wang Y."/>
            <person name="Chen M."/>
            <person name="Xu Y."/>
            <person name="Jin H."/>
            <person name="Xiao X."/>
            <person name="Hu G."/>
            <person name="Bao F."/>
            <person name="Hu Y."/>
            <person name="Wan P."/>
            <person name="Li L."/>
            <person name="Deng X."/>
            <person name="Kuang T."/>
            <person name="Xiang C."/>
            <person name="Zhu J.K."/>
            <person name="Oliver M.J."/>
            <person name="He Y."/>
        </authorList>
    </citation>
    <scope>NUCLEOTIDE SEQUENCE [LARGE SCALE GENOMIC DNA]</scope>
    <source>
        <strain evidence="3">cv. XS01</strain>
    </source>
</reference>
<feature type="compositionally biased region" description="Polar residues" evidence="1">
    <location>
        <begin position="1"/>
        <end position="10"/>
    </location>
</feature>
<organism evidence="2 3">
    <name type="scientific">Dorcoceras hygrometricum</name>
    <dbReference type="NCBI Taxonomy" id="472368"/>
    <lineage>
        <taxon>Eukaryota</taxon>
        <taxon>Viridiplantae</taxon>
        <taxon>Streptophyta</taxon>
        <taxon>Embryophyta</taxon>
        <taxon>Tracheophyta</taxon>
        <taxon>Spermatophyta</taxon>
        <taxon>Magnoliopsida</taxon>
        <taxon>eudicotyledons</taxon>
        <taxon>Gunneridae</taxon>
        <taxon>Pentapetalae</taxon>
        <taxon>asterids</taxon>
        <taxon>lamiids</taxon>
        <taxon>Lamiales</taxon>
        <taxon>Gesneriaceae</taxon>
        <taxon>Didymocarpoideae</taxon>
        <taxon>Trichosporeae</taxon>
        <taxon>Loxocarpinae</taxon>
        <taxon>Dorcoceras</taxon>
    </lineage>
</organism>
<protein>
    <submittedName>
        <fullName evidence="2">Uncharacterized protein</fullName>
    </submittedName>
</protein>
<feature type="region of interest" description="Disordered" evidence="1">
    <location>
        <begin position="1"/>
        <end position="38"/>
    </location>
</feature>
<proteinExistence type="predicted"/>
<evidence type="ECO:0000313" key="2">
    <source>
        <dbReference type="EMBL" id="KZV34490.1"/>
    </source>
</evidence>
<keyword evidence="3" id="KW-1185">Reference proteome</keyword>
<dbReference type="EMBL" id="KV005050">
    <property type="protein sequence ID" value="KZV34490.1"/>
    <property type="molecule type" value="Genomic_DNA"/>
</dbReference>
<name>A0A2Z7BJM9_9LAMI</name>
<evidence type="ECO:0000313" key="3">
    <source>
        <dbReference type="Proteomes" id="UP000250235"/>
    </source>
</evidence>